<dbReference type="Pfam" id="PF00557">
    <property type="entry name" value="Peptidase_M24"/>
    <property type="match status" value="1"/>
</dbReference>
<gene>
    <name evidence="2" type="ORF">MNV_1210007</name>
</gene>
<evidence type="ECO:0000313" key="3">
    <source>
        <dbReference type="Proteomes" id="UP000218615"/>
    </source>
</evidence>
<evidence type="ECO:0000313" key="2">
    <source>
        <dbReference type="EMBL" id="SNQ59524.1"/>
    </source>
</evidence>
<dbReference type="EMBL" id="FZMP01000026">
    <property type="protein sequence ID" value="SNQ59524.1"/>
    <property type="molecule type" value="Genomic_DNA"/>
</dbReference>
<keyword evidence="3" id="KW-1185">Reference proteome</keyword>
<sequence>MAERVIFVNGSIGRLSKLSIRLYECCGTSLRFAKVLSKEIVSKIEVGMSEKDIEDTASEVFLAYNVRQHWHRPIIGVGEGSTKLSSVHALASSFLTEHKRILQEDDLVLIDIAPVYMTTYAGDYTTTHVFGNNPELEALVAYARDISRKIAEYASNEMIVTDVFRYAQELIRTISNYTRLYPPLISLRHRLSRIHPLENLPEPGLSYLILKKFPFIDSSNLTPMDELWVVEPYLMHKERAAKFEELVFVSRKSVILDRDY</sequence>
<dbReference type="Gene3D" id="3.90.230.10">
    <property type="entry name" value="Creatinase/methionine aminopeptidase superfamily"/>
    <property type="match status" value="1"/>
</dbReference>
<reference evidence="3" key="1">
    <citation type="submission" date="2017-06" db="EMBL/GenBank/DDBJ databases">
        <authorList>
            <person name="Cremers G."/>
        </authorList>
    </citation>
    <scope>NUCLEOTIDE SEQUENCE [LARGE SCALE GENOMIC DNA]</scope>
</reference>
<dbReference type="InterPro" id="IPR036005">
    <property type="entry name" value="Creatinase/aminopeptidase-like"/>
</dbReference>
<organism evidence="2 3">
    <name type="scientific">Candidatus Methanoperedens nitratireducens</name>
    <dbReference type="NCBI Taxonomy" id="1392998"/>
    <lineage>
        <taxon>Archaea</taxon>
        <taxon>Methanobacteriati</taxon>
        <taxon>Methanobacteriota</taxon>
        <taxon>Stenosarchaea group</taxon>
        <taxon>Methanomicrobia</taxon>
        <taxon>Methanosarcinales</taxon>
        <taxon>ANME-2 cluster</taxon>
        <taxon>Candidatus Methanoperedentaceae</taxon>
        <taxon>Candidatus Methanoperedens</taxon>
    </lineage>
</organism>
<dbReference type="AlphaFoldDB" id="A0A284VJQ6"/>
<dbReference type="Proteomes" id="UP000218615">
    <property type="component" value="Unassembled WGS sequence"/>
</dbReference>
<accession>A0A284VJQ6</accession>
<dbReference type="SUPFAM" id="SSF55920">
    <property type="entry name" value="Creatinase/aminopeptidase"/>
    <property type="match status" value="1"/>
</dbReference>
<feature type="domain" description="Peptidase M24" evidence="1">
    <location>
        <begin position="36"/>
        <end position="249"/>
    </location>
</feature>
<proteinExistence type="predicted"/>
<name>A0A284VJQ6_9EURY</name>
<evidence type="ECO:0000259" key="1">
    <source>
        <dbReference type="Pfam" id="PF00557"/>
    </source>
</evidence>
<protein>
    <recommendedName>
        <fullName evidence="1">Peptidase M24 domain-containing protein</fullName>
    </recommendedName>
</protein>
<dbReference type="InterPro" id="IPR000994">
    <property type="entry name" value="Pept_M24"/>
</dbReference>